<gene>
    <name evidence="1" type="ORF">PACLA_8A074955</name>
</gene>
<dbReference type="Proteomes" id="UP001152795">
    <property type="component" value="Unassembled WGS sequence"/>
</dbReference>
<dbReference type="SMART" id="SM00255">
    <property type="entry name" value="TIR"/>
    <property type="match status" value="1"/>
</dbReference>
<keyword evidence="2" id="KW-1185">Reference proteome</keyword>
<organism evidence="1 2">
    <name type="scientific">Paramuricea clavata</name>
    <name type="common">Red gorgonian</name>
    <name type="synonym">Violescent sea-whip</name>
    <dbReference type="NCBI Taxonomy" id="317549"/>
    <lineage>
        <taxon>Eukaryota</taxon>
        <taxon>Metazoa</taxon>
        <taxon>Cnidaria</taxon>
        <taxon>Anthozoa</taxon>
        <taxon>Octocorallia</taxon>
        <taxon>Malacalcyonacea</taxon>
        <taxon>Plexauridae</taxon>
        <taxon>Paramuricea</taxon>
    </lineage>
</organism>
<dbReference type="SUPFAM" id="SSF52200">
    <property type="entry name" value="Toll/Interleukin receptor TIR domain"/>
    <property type="match status" value="2"/>
</dbReference>
<dbReference type="Pfam" id="PF13676">
    <property type="entry name" value="TIR_2"/>
    <property type="match status" value="1"/>
</dbReference>
<feature type="non-terminal residue" evidence="1">
    <location>
        <position position="427"/>
    </location>
</feature>
<dbReference type="OrthoDB" id="6075577at2759"/>
<dbReference type="AlphaFoldDB" id="A0A7D9J6N9"/>
<protein>
    <submittedName>
        <fullName evidence="1">Uncharacterized protein</fullName>
    </submittedName>
</protein>
<evidence type="ECO:0000313" key="2">
    <source>
        <dbReference type="Proteomes" id="UP001152795"/>
    </source>
</evidence>
<dbReference type="InterPro" id="IPR000157">
    <property type="entry name" value="TIR_dom"/>
</dbReference>
<dbReference type="Gene3D" id="3.40.50.10140">
    <property type="entry name" value="Toll/interleukin-1 receptor homology (TIR) domain"/>
    <property type="match status" value="1"/>
</dbReference>
<comment type="caution">
    <text evidence="1">The sequence shown here is derived from an EMBL/GenBank/DDBJ whole genome shotgun (WGS) entry which is preliminary data.</text>
</comment>
<dbReference type="PROSITE" id="PS50104">
    <property type="entry name" value="TIR"/>
    <property type="match status" value="1"/>
</dbReference>
<reference evidence="1" key="1">
    <citation type="submission" date="2020-04" db="EMBL/GenBank/DDBJ databases">
        <authorList>
            <person name="Alioto T."/>
            <person name="Alioto T."/>
            <person name="Gomez Garrido J."/>
        </authorList>
    </citation>
    <scope>NUCLEOTIDE SEQUENCE</scope>
    <source>
        <strain evidence="1">A484AB</strain>
    </source>
</reference>
<proteinExistence type="predicted"/>
<evidence type="ECO:0000313" key="1">
    <source>
        <dbReference type="EMBL" id="CAB4023123.1"/>
    </source>
</evidence>
<dbReference type="GO" id="GO:0007165">
    <property type="term" value="P:signal transduction"/>
    <property type="evidence" value="ECO:0007669"/>
    <property type="project" value="InterPro"/>
</dbReference>
<dbReference type="InterPro" id="IPR035897">
    <property type="entry name" value="Toll_tir_struct_dom_sf"/>
</dbReference>
<name>A0A7D9J6N9_PARCT</name>
<sequence>VHDEEKISEACATVIDRLVSFDVDQEIVSRLSLLEQHYDVFLSYSHFNEDIAKRVIKELRIYQPDINIFIDTAELKAGGAWQQALYEAIDRSQVMVALISGHYLRSKVCIEELSLGIALQCQGTARLWPVVIEPLSDNLPWLKLISPVECFERPDQQECSTLTGLCKNILKDIHESNLPSVVEKEVTTLTTTLEQVRKHIPSENQFIPTITKGIMLLQESEGPPSSQSRKLIPNHVDIYLLCSEEDAKYCQWFCQLLISQNQSLIIKKSLEETNSSRLSYLETSSLVIPLLSPSFISSAELVHELNIAWCRQRYAEEFCFLEIILDSLPVKPTYAHLLPCFFNCKDKHWEDSAEIKDKPSCLENLGTTHDVPEEVIHCFLSAIKCALSWITSKECSIWGLHNKLSNCLYFGNCLQYLTKTSTGPDKR</sequence>
<accession>A0A7D9J6N9</accession>
<dbReference type="EMBL" id="CACRXK020012329">
    <property type="protein sequence ID" value="CAB4023123.1"/>
    <property type="molecule type" value="Genomic_DNA"/>
</dbReference>